<evidence type="ECO:0000313" key="5">
    <source>
        <dbReference type="Proteomes" id="UP000007364"/>
    </source>
</evidence>
<organism evidence="4 5">
    <name type="scientific">Galbibacter marinus</name>
    <dbReference type="NCBI Taxonomy" id="555500"/>
    <lineage>
        <taxon>Bacteria</taxon>
        <taxon>Pseudomonadati</taxon>
        <taxon>Bacteroidota</taxon>
        <taxon>Flavobacteriia</taxon>
        <taxon>Flavobacteriales</taxon>
        <taxon>Flavobacteriaceae</taxon>
        <taxon>Galbibacter</taxon>
    </lineage>
</organism>
<dbReference type="Pfam" id="PF09822">
    <property type="entry name" value="ABC_transp_aux"/>
    <property type="match status" value="1"/>
</dbReference>
<dbReference type="OrthoDB" id="9777219at2"/>
<feature type="domain" description="DUF7088" evidence="3">
    <location>
        <begin position="36"/>
        <end position="142"/>
    </location>
</feature>
<accession>K2Q451</accession>
<gene>
    <name evidence="4" type="ORF">I215_06717</name>
</gene>
<dbReference type="STRING" id="555500.I215_06717"/>
<dbReference type="InterPro" id="IPR019863">
    <property type="entry name" value="Motility-assoc_ABC-rel_GldG"/>
</dbReference>
<evidence type="ECO:0000256" key="1">
    <source>
        <dbReference type="SAM" id="Phobius"/>
    </source>
</evidence>
<evidence type="ECO:0000259" key="2">
    <source>
        <dbReference type="Pfam" id="PF09822"/>
    </source>
</evidence>
<evidence type="ECO:0000313" key="4">
    <source>
        <dbReference type="EMBL" id="EKF55626.1"/>
    </source>
</evidence>
<feature type="transmembrane region" description="Helical" evidence="1">
    <location>
        <begin position="12"/>
        <end position="30"/>
    </location>
</feature>
<proteinExistence type="predicted"/>
<feature type="domain" description="ABC-type uncharacterised transport system" evidence="2">
    <location>
        <begin position="189"/>
        <end position="490"/>
    </location>
</feature>
<dbReference type="EMBL" id="AMSG01000006">
    <property type="protein sequence ID" value="EKF55626.1"/>
    <property type="molecule type" value="Genomic_DNA"/>
</dbReference>
<dbReference type="RefSeq" id="WP_008991207.1">
    <property type="nucleotide sequence ID" value="NZ_AMSG01000006.1"/>
</dbReference>
<dbReference type="InterPro" id="IPR055396">
    <property type="entry name" value="DUF7088"/>
</dbReference>
<dbReference type="NCBIfam" id="TIGR03521">
    <property type="entry name" value="GldG"/>
    <property type="match status" value="1"/>
</dbReference>
<protein>
    <submittedName>
        <fullName evidence="4">Gliding motility membrane protein</fullName>
    </submittedName>
</protein>
<evidence type="ECO:0000259" key="3">
    <source>
        <dbReference type="Pfam" id="PF23357"/>
    </source>
</evidence>
<dbReference type="Proteomes" id="UP000007364">
    <property type="component" value="Unassembled WGS sequence"/>
</dbReference>
<keyword evidence="5" id="KW-1185">Reference proteome</keyword>
<dbReference type="InterPro" id="IPR019196">
    <property type="entry name" value="ABC_transp_unknown"/>
</dbReference>
<dbReference type="AlphaFoldDB" id="K2Q451"/>
<dbReference type="eggNOG" id="COG3225">
    <property type="taxonomic scope" value="Bacteria"/>
</dbReference>
<keyword evidence="1" id="KW-1133">Transmembrane helix</keyword>
<feature type="transmembrane region" description="Helical" evidence="1">
    <location>
        <begin position="524"/>
        <end position="547"/>
    </location>
</feature>
<dbReference type="Pfam" id="PF23357">
    <property type="entry name" value="DUF7088"/>
    <property type="match status" value="1"/>
</dbReference>
<reference evidence="4 5" key="1">
    <citation type="journal article" date="2012" name="J. Bacteriol.">
        <title>Genome Sequence of Galbibacter marinum Type Strain ck-I2-15.</title>
        <authorList>
            <person name="Lai Q."/>
            <person name="Li C."/>
            <person name="Shao Z."/>
        </authorList>
    </citation>
    <scope>NUCLEOTIDE SEQUENCE [LARGE SCALE GENOMIC DNA]</scope>
    <source>
        <strain evidence="5">ck-I2-15</strain>
    </source>
</reference>
<keyword evidence="1" id="KW-0472">Membrane</keyword>
<dbReference type="PATRIC" id="fig|555500.3.peg.1392"/>
<keyword evidence="1" id="KW-0812">Transmembrane</keyword>
<sequence>MNRIKNIAKKILLPIVVLIAINFIASFFVLRLDLTKDKRYTLSDPTKELLKNVERPIFIDVLLGGNPPAEFKRLQTETRQLLEEFSSVNDYIVFSIVDPMESDGTKDQIAQSLMELGLTPASVTIEEGNSVSREMIFPWAMVNSGNKTVKASLLNNSLGSNTESRINNSVQQLEHTLADAIYQVTVTDKKSIAVIKGQGEMDDKYMADFLRNLQNYYHLAEFNMDSLQQQPQSTLDNLKRFHAAIIAKPTEAFSENEKMILDQYILNGGKTLWLLDQVTADLDSLQNENFRSLAFPMNLKLDDMLFKYGVRINKDLVQDLMSTPVTVTDANGEIPLNWFYSPMVSSLNNHPINKSLNVVKLEFANSIDTLSNGIEKTILLQSSDQSRAVGVPRNYSLDEFDSPPNLSEFSEDPKILGVLLEGQFNSAYSNRVKPFTPDVLVEKNTNPNKMIVISDGDIINYTYANNKPLVGGIDPWTKQLYGNRNFLLNCVNYLVQDNGLINIRSKEISIPLLDKQETYKQKSWWQVVNIGLPIVIMLLFGSVFYYIRRKKYGH</sequence>
<name>K2Q451_9FLAO</name>
<comment type="caution">
    <text evidence="4">The sequence shown here is derived from an EMBL/GenBank/DDBJ whole genome shotgun (WGS) entry which is preliminary data.</text>
</comment>